<evidence type="ECO:0000256" key="2">
    <source>
        <dbReference type="ARBA" id="ARBA00004613"/>
    </source>
</evidence>
<name>F4PUQ4_CACFS</name>
<evidence type="ECO:0000313" key="14">
    <source>
        <dbReference type="Proteomes" id="UP000007797"/>
    </source>
</evidence>
<dbReference type="EMBL" id="GL883010">
    <property type="protein sequence ID" value="EGG21073.1"/>
    <property type="molecule type" value="Genomic_DNA"/>
</dbReference>
<evidence type="ECO:0000256" key="7">
    <source>
        <dbReference type="ARBA" id="ARBA00022801"/>
    </source>
</evidence>
<dbReference type="CDD" id="cd00842">
    <property type="entry name" value="MPP_ASMase"/>
    <property type="match status" value="1"/>
</dbReference>
<dbReference type="InterPro" id="IPR041805">
    <property type="entry name" value="ASMase/PPN1_MPP"/>
</dbReference>
<keyword evidence="14" id="KW-1185">Reference proteome</keyword>
<dbReference type="Pfam" id="PF19272">
    <property type="entry name" value="ASMase_C"/>
    <property type="match status" value="1"/>
</dbReference>
<keyword evidence="5" id="KW-0479">Metal-binding</keyword>
<feature type="domain" description="Sphingomyelin phosphodiesterase C-terminal" evidence="12">
    <location>
        <begin position="305"/>
        <end position="383"/>
    </location>
</feature>
<dbReference type="AlphaFoldDB" id="F4PUQ4"/>
<dbReference type="GO" id="GO:0005615">
    <property type="term" value="C:extracellular space"/>
    <property type="evidence" value="ECO:0007669"/>
    <property type="project" value="TreeGrafter"/>
</dbReference>
<evidence type="ECO:0000256" key="8">
    <source>
        <dbReference type="ARBA" id="ARBA00022833"/>
    </source>
</evidence>
<dbReference type="GeneID" id="14872879"/>
<dbReference type="Pfam" id="PF00149">
    <property type="entry name" value="Metallophos"/>
    <property type="match status" value="1"/>
</dbReference>
<keyword evidence="7" id="KW-0378">Hydrolase</keyword>
<dbReference type="SUPFAM" id="SSF56300">
    <property type="entry name" value="Metallo-dependent phosphatases"/>
    <property type="match status" value="1"/>
</dbReference>
<evidence type="ECO:0000256" key="9">
    <source>
        <dbReference type="ARBA" id="ARBA00023180"/>
    </source>
</evidence>
<keyword evidence="8" id="KW-0862">Zinc</keyword>
<dbReference type="InterPro" id="IPR029052">
    <property type="entry name" value="Metallo-depent_PP-like"/>
</dbReference>
<accession>F4PUQ4</accession>
<proteinExistence type="inferred from homology"/>
<keyword evidence="6" id="KW-0732">Signal</keyword>
<keyword evidence="4" id="KW-0964">Secreted</keyword>
<evidence type="ECO:0000256" key="6">
    <source>
        <dbReference type="ARBA" id="ARBA00022729"/>
    </source>
</evidence>
<comment type="similarity">
    <text evidence="3">Belongs to the acid sphingomyelinase family.</text>
</comment>
<evidence type="ECO:0000259" key="12">
    <source>
        <dbReference type="Pfam" id="PF19272"/>
    </source>
</evidence>
<dbReference type="STRING" id="1054147.F4PUQ4"/>
<comment type="cofactor">
    <cofactor evidence="1">
        <name>Zn(2+)</name>
        <dbReference type="ChEBI" id="CHEBI:29105"/>
    </cofactor>
</comment>
<dbReference type="Gene3D" id="3.60.21.10">
    <property type="match status" value="1"/>
</dbReference>
<evidence type="ECO:0000256" key="1">
    <source>
        <dbReference type="ARBA" id="ARBA00001947"/>
    </source>
</evidence>
<dbReference type="InterPro" id="IPR004843">
    <property type="entry name" value="Calcineurin-like_PHP"/>
</dbReference>
<feature type="compositionally biased region" description="Basic residues" evidence="10">
    <location>
        <begin position="1"/>
        <end position="18"/>
    </location>
</feature>
<dbReference type="RefSeq" id="XP_004358923.1">
    <property type="nucleotide sequence ID" value="XM_004358866.1"/>
</dbReference>
<reference evidence="14" key="1">
    <citation type="journal article" date="2011" name="Genome Res.">
        <title>Phylogeny-wide analysis of social amoeba genomes highlights ancient origins for complex intercellular communication.</title>
        <authorList>
            <person name="Heidel A.J."/>
            <person name="Lawal H.M."/>
            <person name="Felder M."/>
            <person name="Schilde C."/>
            <person name="Helps N.R."/>
            <person name="Tunggal B."/>
            <person name="Rivero F."/>
            <person name="John U."/>
            <person name="Schleicher M."/>
            <person name="Eichinger L."/>
            <person name="Platzer M."/>
            <person name="Noegel A.A."/>
            <person name="Schaap P."/>
            <person name="Gloeckner G."/>
        </authorList>
    </citation>
    <scope>NUCLEOTIDE SEQUENCE [LARGE SCALE GENOMIC DNA]</scope>
    <source>
        <strain evidence="14">SH3</strain>
    </source>
</reference>
<dbReference type="GO" id="GO:0008081">
    <property type="term" value="F:phosphoric diester hydrolase activity"/>
    <property type="evidence" value="ECO:0007669"/>
    <property type="project" value="TreeGrafter"/>
</dbReference>
<evidence type="ECO:0000256" key="10">
    <source>
        <dbReference type="SAM" id="MobiDB-lite"/>
    </source>
</evidence>
<evidence type="ECO:0000259" key="11">
    <source>
        <dbReference type="Pfam" id="PF00149"/>
    </source>
</evidence>
<evidence type="ECO:0000256" key="4">
    <source>
        <dbReference type="ARBA" id="ARBA00022525"/>
    </source>
</evidence>
<dbReference type="KEGG" id="dfa:DFA_00946"/>
<gene>
    <name evidence="13" type="primary">sgmC</name>
    <name evidence="13" type="ORF">DFA_00946</name>
</gene>
<comment type="subcellular location">
    <subcellularLocation>
        <location evidence="2">Secreted</location>
    </subcellularLocation>
</comment>
<organism evidence="13 14">
    <name type="scientific">Cavenderia fasciculata</name>
    <name type="common">Slime mold</name>
    <name type="synonym">Dictyostelium fasciculatum</name>
    <dbReference type="NCBI Taxonomy" id="261658"/>
    <lineage>
        <taxon>Eukaryota</taxon>
        <taxon>Amoebozoa</taxon>
        <taxon>Evosea</taxon>
        <taxon>Eumycetozoa</taxon>
        <taxon>Dictyostelia</taxon>
        <taxon>Acytosteliales</taxon>
        <taxon>Cavenderiaceae</taxon>
        <taxon>Cavenderia</taxon>
    </lineage>
</organism>
<dbReference type="PANTHER" id="PTHR10340">
    <property type="entry name" value="SPHINGOMYELIN PHOSPHODIESTERASE"/>
    <property type="match status" value="1"/>
</dbReference>
<dbReference type="PANTHER" id="PTHR10340:SF57">
    <property type="entry name" value="METALLOPHOS DOMAIN-CONTAINING PROTEIN"/>
    <property type="match status" value="1"/>
</dbReference>
<feature type="region of interest" description="Disordered" evidence="10">
    <location>
        <begin position="1"/>
        <end position="21"/>
    </location>
</feature>
<feature type="domain" description="Calcineurin-like phosphoesterase" evidence="11">
    <location>
        <begin position="83"/>
        <end position="279"/>
    </location>
</feature>
<dbReference type="OrthoDB" id="282973at2759"/>
<protein>
    <submittedName>
        <fullName evidence="13">Metallophosphoesterase domain-containing protein</fullName>
    </submittedName>
</protein>
<evidence type="ECO:0000256" key="3">
    <source>
        <dbReference type="ARBA" id="ARBA00008234"/>
    </source>
</evidence>
<dbReference type="GO" id="GO:0046872">
    <property type="term" value="F:metal ion binding"/>
    <property type="evidence" value="ECO:0007669"/>
    <property type="project" value="UniProtKB-KW"/>
</dbReference>
<evidence type="ECO:0000313" key="13">
    <source>
        <dbReference type="EMBL" id="EGG21073.1"/>
    </source>
</evidence>
<dbReference type="InterPro" id="IPR045473">
    <property type="entry name" value="ASM_C"/>
</dbReference>
<dbReference type="Proteomes" id="UP000007797">
    <property type="component" value="Unassembled WGS sequence"/>
</dbReference>
<keyword evidence="9" id="KW-0325">Glycoprotein</keyword>
<evidence type="ECO:0000256" key="5">
    <source>
        <dbReference type="ARBA" id="ARBA00022723"/>
    </source>
</evidence>
<sequence>MCHSGSNKKKETHARQQKKIIDNRNTNEKLEWIDILQDDHEYDNQDDDEYDYAVDSTGASPVGNYRCDSPLLLVQSAFKKMVDIESEPDFILWSGDDVPHVSTNQLNQSLVLQSILNMTDLISEYFPGIPVYPAIGNHDSFPEHQISVGPNWLFDGVADMWSRWLTNDSLDTIRIGGYYSEPIMPGFRIVSLNTVFYYAQDKQCLNLTDPANQISWLNQTLYQARQDNEQVLILGHVPPGHNEKYNVANFHSQFNDQYLYAFSNYSDVIVAHIYGHEHSDTYRLYYNEPHSIFDHGANWVPNGVMFLSPSITPWMDPWVPALPNNPSIRYYTYNTSSFGLTDYYQYWSNLTANIETESIDWMLEYRATEFYHVAALDPVSINKYLLLKILRNDRIKFQGVYVRDGQDYSGDYHEQMFINETHGYSSCYSMAIVERLIDSGVSYVECSFKFEDFHFYRSMSTDRLDLFTKVIRWVPQECFEKKILNHLYTTIKDVSKRPHSPYNTTMKLSSYKDVSKEKFEMYLNHFYKGKERETVMASGSRLFAMVLERSNLPVLKYIIQDLGISGKEIIETIKQKIYYDYIDDVEFIRYILDDQYLCKWYQNPISPLARTVDINLMEEYFDRFKPSSLTLLFGMIKNLISYFIKANITQSSIDVIYFLIGKVQYYIPSKEIPIEFNSWPGQEGIKKNTLEKVSEYSESKDLKEITRIAEILEMMKYILPPITVPNSHQKCLIEFLQTRLVELKAFKLVDWSLDSEFFKSTDNMKMVKETYTDQEIVQLVDILFRNTKPTNQRYYLIVSMIKAGYNQELVFQILVDWLEKDKEQETKEEGMDRLFLECLRYCNNSKIPQLLLTGIKDYNQLDLNMQGSALPLSLENAKLLVQELGHFPIPSAWSLEDTCPLILTNDIDCIDYYLAQFPDEMLLEKIATIYYSITTNLESPTFYEKGTDYLVQQYNILNAQGTFQPSYVPDLYYCLFKYNYFGRLNFLDRHQFSYTINNYGYYSIAQGGLVQWFDWYWSHNIDSIQTLLDITLEYAPIYFIGYFLDRFSADLKTNILQDESNLQMVQDHQKDYHLLQRNTIKSLLKNDRACVLKFLCSNYPLVKSFYYSLLIDECKLSNVPLVKLVHLLNKN</sequence>